<evidence type="ECO:0000313" key="2">
    <source>
        <dbReference type="EMBL" id="RBW57371.1"/>
    </source>
</evidence>
<dbReference type="SUPFAM" id="SSF54593">
    <property type="entry name" value="Glyoxalase/Bleomycin resistance protein/Dihydroxybiphenyl dioxygenase"/>
    <property type="match status" value="1"/>
</dbReference>
<dbReference type="RefSeq" id="WP_113822996.1">
    <property type="nucleotide sequence ID" value="NZ_QOCE01000020.1"/>
</dbReference>
<evidence type="ECO:0000259" key="1">
    <source>
        <dbReference type="PROSITE" id="PS51819"/>
    </source>
</evidence>
<feature type="domain" description="VOC" evidence="1">
    <location>
        <begin position="2"/>
        <end position="120"/>
    </location>
</feature>
<dbReference type="InterPro" id="IPR037523">
    <property type="entry name" value="VOC_core"/>
</dbReference>
<dbReference type="Proteomes" id="UP000252706">
    <property type="component" value="Unassembled WGS sequence"/>
</dbReference>
<dbReference type="EMBL" id="QOCE01000020">
    <property type="protein sequence ID" value="RBW57371.1"/>
    <property type="molecule type" value="Genomic_DNA"/>
</dbReference>
<accession>A0A366X358</accession>
<dbReference type="Gene3D" id="3.10.180.10">
    <property type="entry name" value="2,3-Dihydroxybiphenyl 1,2-Dioxygenase, domain 1"/>
    <property type="match status" value="1"/>
</dbReference>
<dbReference type="OrthoDB" id="9796521at2"/>
<name>A0A366X358_9RHOB</name>
<dbReference type="Pfam" id="PF00903">
    <property type="entry name" value="Glyoxalase"/>
    <property type="match status" value="1"/>
</dbReference>
<proteinExistence type="predicted"/>
<dbReference type="PROSITE" id="PS51819">
    <property type="entry name" value="VOC"/>
    <property type="match status" value="1"/>
</dbReference>
<dbReference type="InterPro" id="IPR004360">
    <property type="entry name" value="Glyas_Fos-R_dOase_dom"/>
</dbReference>
<reference evidence="2 3" key="1">
    <citation type="submission" date="2018-07" db="EMBL/GenBank/DDBJ databases">
        <title>Modular assembly of carbohydrate-degrading microbial communities in the ocean.</title>
        <authorList>
            <person name="Enke T.N."/>
            <person name="Datta M.S."/>
            <person name="Schwartzman J.A."/>
            <person name="Cermak N."/>
            <person name="Schmitz D.A."/>
            <person name="Barrere J."/>
            <person name="Cordero O.X."/>
        </authorList>
    </citation>
    <scope>NUCLEOTIDE SEQUENCE [LARGE SCALE GENOMIC DNA]</scope>
    <source>
        <strain evidence="2 3">C3M10</strain>
    </source>
</reference>
<sequence>MTFTQAGIILFTQHYADCIRFYRDGLGLKLLHHIDRPGERLTTFAFGDTYLMVEPGGRAHDGPKPIDASPLKLRFNVPDVQAACDHLRDKGIPTTLFTHTWGTTAEFHDPDGNRCALRSDTGFGA</sequence>
<comment type="caution">
    <text evidence="2">The sequence shown here is derived from an EMBL/GenBank/DDBJ whole genome shotgun (WGS) entry which is preliminary data.</text>
</comment>
<protein>
    <submittedName>
        <fullName evidence="2">Glyoxalase</fullName>
    </submittedName>
</protein>
<evidence type="ECO:0000313" key="3">
    <source>
        <dbReference type="Proteomes" id="UP000252706"/>
    </source>
</evidence>
<dbReference type="InterPro" id="IPR029068">
    <property type="entry name" value="Glyas_Bleomycin-R_OHBP_Dase"/>
</dbReference>
<organism evidence="2 3">
    <name type="scientific">Phaeobacter gallaeciensis</name>
    <dbReference type="NCBI Taxonomy" id="60890"/>
    <lineage>
        <taxon>Bacteria</taxon>
        <taxon>Pseudomonadati</taxon>
        <taxon>Pseudomonadota</taxon>
        <taxon>Alphaproteobacteria</taxon>
        <taxon>Rhodobacterales</taxon>
        <taxon>Roseobacteraceae</taxon>
        <taxon>Phaeobacter</taxon>
    </lineage>
</organism>
<dbReference type="AlphaFoldDB" id="A0A366X358"/>
<gene>
    <name evidence="2" type="ORF">DS909_08350</name>
</gene>